<dbReference type="GO" id="GO:0006417">
    <property type="term" value="P:regulation of translation"/>
    <property type="evidence" value="ECO:0007669"/>
    <property type="project" value="TreeGrafter"/>
</dbReference>
<evidence type="ECO:0000256" key="1">
    <source>
        <dbReference type="ARBA" id="ARBA00022737"/>
    </source>
</evidence>
<dbReference type="InParanoid" id="A0A286Y2B9"/>
<dbReference type="InterPro" id="IPR040059">
    <property type="entry name" value="PUM3"/>
</dbReference>
<dbReference type="GO" id="GO:0005730">
    <property type="term" value="C:nucleolus"/>
    <property type="evidence" value="ECO:0007669"/>
    <property type="project" value="TreeGrafter"/>
</dbReference>
<dbReference type="VEuPathDB" id="HostDB:ENSCPOG00000040682"/>
<reference evidence="4" key="1">
    <citation type="journal article" date="2011" name="Nature">
        <title>A high-resolution map of human evolutionary constraint using 29 mammals.</title>
        <authorList>
            <person name="Lindblad-Toh K."/>
            <person name="Garber M."/>
            <person name="Zuk O."/>
            <person name="Lin M.F."/>
            <person name="Parker B.J."/>
            <person name="Washietl S."/>
            <person name="Kheradpour P."/>
            <person name="Ernst J."/>
            <person name="Jordan G."/>
            <person name="Mauceli E."/>
            <person name="Ward L.D."/>
            <person name="Lowe C.B."/>
            <person name="Holloway A.K."/>
            <person name="Clamp M."/>
            <person name="Gnerre S."/>
            <person name="Alfoldi J."/>
            <person name="Beal K."/>
            <person name="Chang J."/>
            <person name="Clawson H."/>
            <person name="Cuff J."/>
            <person name="Di Palma F."/>
            <person name="Fitzgerald S."/>
            <person name="Flicek P."/>
            <person name="Guttman M."/>
            <person name="Hubisz M.J."/>
            <person name="Jaffe D.B."/>
            <person name="Jungreis I."/>
            <person name="Kent W.J."/>
            <person name="Kostka D."/>
            <person name="Lara M."/>
            <person name="Martins A.L."/>
            <person name="Massingham T."/>
            <person name="Moltke I."/>
            <person name="Raney B.J."/>
            <person name="Rasmussen M.D."/>
            <person name="Robinson J."/>
            <person name="Stark A."/>
            <person name="Vilella A.J."/>
            <person name="Wen J."/>
            <person name="Xie X."/>
            <person name="Zody M.C."/>
            <person name="Baldwin J."/>
            <person name="Bloom T."/>
            <person name="Chin C.W."/>
            <person name="Heiman D."/>
            <person name="Nicol R."/>
            <person name="Nusbaum C."/>
            <person name="Young S."/>
            <person name="Wilkinson J."/>
            <person name="Worley K.C."/>
            <person name="Kovar C.L."/>
            <person name="Muzny D.M."/>
            <person name="Gibbs R.A."/>
            <person name="Cree A."/>
            <person name="Dihn H.H."/>
            <person name="Fowler G."/>
            <person name="Jhangiani S."/>
            <person name="Joshi V."/>
            <person name="Lee S."/>
            <person name="Lewis L.R."/>
            <person name="Nazareth L.V."/>
            <person name="Okwuonu G."/>
            <person name="Santibanez J."/>
            <person name="Warren W.C."/>
            <person name="Mardis E.R."/>
            <person name="Weinstock G.M."/>
            <person name="Wilson R.K."/>
            <person name="Delehaunty K."/>
            <person name="Dooling D."/>
            <person name="Fronik C."/>
            <person name="Fulton L."/>
            <person name="Fulton B."/>
            <person name="Graves T."/>
            <person name="Minx P."/>
            <person name="Sodergren E."/>
            <person name="Birney E."/>
            <person name="Margulies E.H."/>
            <person name="Herrero J."/>
            <person name="Green E.D."/>
            <person name="Haussler D."/>
            <person name="Siepel A."/>
            <person name="Goldman N."/>
            <person name="Pollard K.S."/>
            <person name="Pedersen J.S."/>
            <person name="Lander E.S."/>
            <person name="Kellis M."/>
        </authorList>
    </citation>
    <scope>NUCLEOTIDE SEQUENCE [LARGE SCALE GENOMIC DNA]</scope>
    <source>
        <strain evidence="4">2N</strain>
    </source>
</reference>
<dbReference type="STRING" id="10141.ENSCPOP00000031848"/>
<reference evidence="3" key="2">
    <citation type="submission" date="2025-08" db="UniProtKB">
        <authorList>
            <consortium name="Ensembl"/>
        </authorList>
    </citation>
    <scope>IDENTIFICATION</scope>
    <source>
        <strain evidence="3">2N</strain>
    </source>
</reference>
<keyword evidence="4" id="KW-1185">Reference proteome</keyword>
<dbReference type="GeneTree" id="ENSGT00390000015757"/>
<dbReference type="GO" id="GO:0003729">
    <property type="term" value="F:mRNA binding"/>
    <property type="evidence" value="ECO:0007669"/>
    <property type="project" value="TreeGrafter"/>
</dbReference>
<organism evidence="3 4">
    <name type="scientific">Cavia porcellus</name>
    <name type="common">Guinea pig</name>
    <dbReference type="NCBI Taxonomy" id="10141"/>
    <lineage>
        <taxon>Eukaryota</taxon>
        <taxon>Metazoa</taxon>
        <taxon>Chordata</taxon>
        <taxon>Craniata</taxon>
        <taxon>Vertebrata</taxon>
        <taxon>Euteleostomi</taxon>
        <taxon>Mammalia</taxon>
        <taxon>Eutheria</taxon>
        <taxon>Euarchontoglires</taxon>
        <taxon>Glires</taxon>
        <taxon>Rodentia</taxon>
        <taxon>Hystricomorpha</taxon>
        <taxon>Caviidae</taxon>
        <taxon>Cavia</taxon>
    </lineage>
</organism>
<evidence type="ECO:0000259" key="2">
    <source>
        <dbReference type="PROSITE" id="PS50303"/>
    </source>
</evidence>
<reference evidence="3" key="3">
    <citation type="submission" date="2025-09" db="UniProtKB">
        <authorList>
            <consortium name="Ensembl"/>
        </authorList>
    </citation>
    <scope>IDENTIFICATION</scope>
    <source>
        <strain evidence="3">2N</strain>
    </source>
</reference>
<feature type="domain" description="PUM-HD" evidence="2">
    <location>
        <begin position="1"/>
        <end position="204"/>
    </location>
</feature>
<keyword evidence="1" id="KW-0677">Repeat</keyword>
<dbReference type="Proteomes" id="UP000005447">
    <property type="component" value="Unassembled WGS sequence"/>
</dbReference>
<dbReference type="InterPro" id="IPR016024">
    <property type="entry name" value="ARM-type_fold"/>
</dbReference>
<dbReference type="PANTHER" id="PTHR13389">
    <property type="entry name" value="PUMILIO HOMOLOG 3"/>
    <property type="match status" value="1"/>
</dbReference>
<dbReference type="Ensembl" id="ENSCPOT00000033205.1">
    <property type="protein sequence ID" value="ENSCPOP00000031848.1"/>
    <property type="gene ID" value="ENSCPOG00000040682.1"/>
</dbReference>
<dbReference type="InterPro" id="IPR001313">
    <property type="entry name" value="Pumilio_RNA-bd_rpt"/>
</dbReference>
<dbReference type="AlphaFoldDB" id="A0A286Y2B9"/>
<sequence>MSDLQKLIQGKIKTIAFCYTQDGNEEQRKQAFEELQDDLVELSKAKYFRNIVKKFLMYGSEPPIAEIIRSFKGHVRTMLQPVEASAVVEHAFNDKATLEQRNMLTEELCGNTFQLYKSTEPSTLDKVLEILTPLVQKEAYSWIFFTYATPKLRSELIEAIREAVVVAMHCLWHGTPKDRKVIVKTMKTYIEQVANGRLRMSRSD</sequence>
<dbReference type="SMART" id="SM00025">
    <property type="entry name" value="Pumilio"/>
    <property type="match status" value="2"/>
</dbReference>
<evidence type="ECO:0000313" key="3">
    <source>
        <dbReference type="Ensembl" id="ENSCPOP00000031848.1"/>
    </source>
</evidence>
<dbReference type="PROSITE" id="PS50303">
    <property type="entry name" value="PUM_HD"/>
    <property type="match status" value="1"/>
</dbReference>
<accession>A0A286Y2B9</accession>
<dbReference type="SUPFAM" id="SSF48371">
    <property type="entry name" value="ARM repeat"/>
    <property type="match status" value="1"/>
</dbReference>
<dbReference type="InterPro" id="IPR033133">
    <property type="entry name" value="PUM-HD"/>
</dbReference>
<protein>
    <recommendedName>
        <fullName evidence="2">PUM-HD domain-containing protein</fullName>
    </recommendedName>
</protein>
<dbReference type="Gene3D" id="1.25.10.10">
    <property type="entry name" value="Leucine-rich Repeat Variant"/>
    <property type="match status" value="1"/>
</dbReference>
<dbReference type="OMA" id="FLMYGSE"/>
<dbReference type="InterPro" id="IPR011989">
    <property type="entry name" value="ARM-like"/>
</dbReference>
<dbReference type="EMBL" id="AAKN02041603">
    <property type="status" value="NOT_ANNOTATED_CDS"/>
    <property type="molecule type" value="Genomic_DNA"/>
</dbReference>
<proteinExistence type="predicted"/>
<name>A0A286Y2B9_CAVPO</name>
<evidence type="ECO:0000313" key="4">
    <source>
        <dbReference type="Proteomes" id="UP000005447"/>
    </source>
</evidence>
<dbReference type="PANTHER" id="PTHR13389:SF0">
    <property type="entry name" value="PUMILIO HOMOLOG 3"/>
    <property type="match status" value="1"/>
</dbReference>